<dbReference type="EMBL" id="BAABAA010000031">
    <property type="protein sequence ID" value="GAA3600805.1"/>
    <property type="molecule type" value="Genomic_DNA"/>
</dbReference>
<evidence type="ECO:0000256" key="5">
    <source>
        <dbReference type="SAM" id="Coils"/>
    </source>
</evidence>
<dbReference type="RefSeq" id="WP_344850652.1">
    <property type="nucleotide sequence ID" value="NZ_BAABAA010000031.1"/>
</dbReference>
<evidence type="ECO:0000259" key="6">
    <source>
        <dbReference type="PROSITE" id="PS50937"/>
    </source>
</evidence>
<dbReference type="PANTHER" id="PTHR30204:SF69">
    <property type="entry name" value="MERR-FAMILY TRANSCRIPTIONAL REGULATOR"/>
    <property type="match status" value="1"/>
</dbReference>
<keyword evidence="2" id="KW-0805">Transcription regulation</keyword>
<gene>
    <name evidence="7" type="ORF">GCM10022235_85950</name>
</gene>
<dbReference type="GO" id="GO:0003677">
    <property type="term" value="F:DNA binding"/>
    <property type="evidence" value="ECO:0007669"/>
    <property type="project" value="UniProtKB-KW"/>
</dbReference>
<keyword evidence="3 7" id="KW-0238">DNA-binding</keyword>
<keyword evidence="1" id="KW-0678">Repressor</keyword>
<evidence type="ECO:0000256" key="4">
    <source>
        <dbReference type="ARBA" id="ARBA00023163"/>
    </source>
</evidence>
<evidence type="ECO:0000256" key="3">
    <source>
        <dbReference type="ARBA" id="ARBA00023125"/>
    </source>
</evidence>
<sequence>MKVKSATGEAAVLIGELAEVSGVSARALRHYEEQELLVPERDSNGYRNYAEADVIRVAQIKAMIAAGLGTAIIRQYLECARTGEHGTTLELCPRLRAELDSLAERLDAREAELRDTRRRLSGLAARSSELSTAG</sequence>
<organism evidence="7 8">
    <name type="scientific">Kribbella ginsengisoli</name>
    <dbReference type="NCBI Taxonomy" id="363865"/>
    <lineage>
        <taxon>Bacteria</taxon>
        <taxon>Bacillati</taxon>
        <taxon>Actinomycetota</taxon>
        <taxon>Actinomycetes</taxon>
        <taxon>Propionibacteriales</taxon>
        <taxon>Kribbellaceae</taxon>
        <taxon>Kribbella</taxon>
    </lineage>
</organism>
<evidence type="ECO:0000313" key="8">
    <source>
        <dbReference type="Proteomes" id="UP001501222"/>
    </source>
</evidence>
<evidence type="ECO:0000313" key="7">
    <source>
        <dbReference type="EMBL" id="GAA3600805.1"/>
    </source>
</evidence>
<evidence type="ECO:0000256" key="1">
    <source>
        <dbReference type="ARBA" id="ARBA00022491"/>
    </source>
</evidence>
<keyword evidence="4" id="KW-0804">Transcription</keyword>
<dbReference type="InterPro" id="IPR009061">
    <property type="entry name" value="DNA-bd_dom_put_sf"/>
</dbReference>
<dbReference type="SUPFAM" id="SSF46955">
    <property type="entry name" value="Putative DNA-binding domain"/>
    <property type="match status" value="1"/>
</dbReference>
<reference evidence="8" key="1">
    <citation type="journal article" date="2019" name="Int. J. Syst. Evol. Microbiol.">
        <title>The Global Catalogue of Microorganisms (GCM) 10K type strain sequencing project: providing services to taxonomists for standard genome sequencing and annotation.</title>
        <authorList>
            <consortium name="The Broad Institute Genomics Platform"/>
            <consortium name="The Broad Institute Genome Sequencing Center for Infectious Disease"/>
            <person name="Wu L."/>
            <person name="Ma J."/>
        </authorList>
    </citation>
    <scope>NUCLEOTIDE SEQUENCE [LARGE SCALE GENOMIC DNA]</scope>
    <source>
        <strain evidence="8">JCM 16928</strain>
    </source>
</reference>
<dbReference type="Proteomes" id="UP001501222">
    <property type="component" value="Unassembled WGS sequence"/>
</dbReference>
<keyword evidence="8" id="KW-1185">Reference proteome</keyword>
<dbReference type="InterPro" id="IPR000551">
    <property type="entry name" value="MerR-type_HTH_dom"/>
</dbReference>
<evidence type="ECO:0000256" key="2">
    <source>
        <dbReference type="ARBA" id="ARBA00023015"/>
    </source>
</evidence>
<accession>A0ABP6Z9T2</accession>
<feature type="domain" description="HTH merR-type" evidence="6">
    <location>
        <begin position="14"/>
        <end position="79"/>
    </location>
</feature>
<dbReference type="PRINTS" id="PR00040">
    <property type="entry name" value="HTHMERR"/>
</dbReference>
<dbReference type="PANTHER" id="PTHR30204">
    <property type="entry name" value="REDOX-CYCLING DRUG-SENSING TRANSCRIPTIONAL ACTIVATOR SOXR"/>
    <property type="match status" value="1"/>
</dbReference>
<dbReference type="InterPro" id="IPR047057">
    <property type="entry name" value="MerR_fam"/>
</dbReference>
<keyword evidence="5" id="KW-0175">Coiled coil</keyword>
<dbReference type="SMART" id="SM00422">
    <property type="entry name" value="HTH_MERR"/>
    <property type="match status" value="1"/>
</dbReference>
<comment type="caution">
    <text evidence="7">The sequence shown here is derived from an EMBL/GenBank/DDBJ whole genome shotgun (WGS) entry which is preliminary data.</text>
</comment>
<dbReference type="Pfam" id="PF13411">
    <property type="entry name" value="MerR_1"/>
    <property type="match status" value="1"/>
</dbReference>
<dbReference type="Gene3D" id="1.10.1660.10">
    <property type="match status" value="1"/>
</dbReference>
<feature type="coiled-coil region" evidence="5">
    <location>
        <begin position="92"/>
        <end position="119"/>
    </location>
</feature>
<protein>
    <submittedName>
        <fullName evidence="7">MerR family DNA-binding transcriptional regulator</fullName>
    </submittedName>
</protein>
<name>A0ABP6Z9T2_9ACTN</name>
<dbReference type="PROSITE" id="PS50937">
    <property type="entry name" value="HTH_MERR_2"/>
    <property type="match status" value="1"/>
</dbReference>
<proteinExistence type="predicted"/>